<dbReference type="OrthoDB" id="5871517at2"/>
<feature type="domain" description="DUF4123" evidence="1">
    <location>
        <begin position="21"/>
        <end position="138"/>
    </location>
</feature>
<dbReference type="Proteomes" id="UP000319828">
    <property type="component" value="Unassembled WGS sequence"/>
</dbReference>
<dbReference type="InterPro" id="IPR025391">
    <property type="entry name" value="DUF4123"/>
</dbReference>
<sequence>MALVLVQIVLVIRGHLMNNFWIVVDTVRIPDALKQLKMIAVLETVLPLYAGSDFDYLIEQSPLVINLGSDGTILEKWRTWSLFDSSSVIFTMDAEVDQYQLLDHLQALLTVKIEQTEFLFRFYTNVLWQQVAADLNHEDMATILGPASRLYWVDSSQNVQSFHKVHDKEKMQEKADETRPYHLTSSIFKQWV</sequence>
<evidence type="ECO:0000313" key="2">
    <source>
        <dbReference type="EMBL" id="TVO33398.1"/>
    </source>
</evidence>
<name>A0A557NYC4_9VIBR</name>
<reference evidence="2 3" key="1">
    <citation type="submission" date="2019-07" db="EMBL/GenBank/DDBJ databases">
        <title>The draft genome sequence of Vibrio algivorus M1486.</title>
        <authorList>
            <person name="Meng X."/>
        </authorList>
    </citation>
    <scope>NUCLEOTIDE SEQUENCE [LARGE SCALE GENOMIC DNA]</scope>
    <source>
        <strain evidence="2 3">M1486</strain>
    </source>
</reference>
<comment type="caution">
    <text evidence="2">The sequence shown here is derived from an EMBL/GenBank/DDBJ whole genome shotgun (WGS) entry which is preliminary data.</text>
</comment>
<proteinExistence type="predicted"/>
<organism evidence="2 3">
    <name type="scientific">Vibrio algivorus</name>
    <dbReference type="NCBI Taxonomy" id="1667024"/>
    <lineage>
        <taxon>Bacteria</taxon>
        <taxon>Pseudomonadati</taxon>
        <taxon>Pseudomonadota</taxon>
        <taxon>Gammaproteobacteria</taxon>
        <taxon>Vibrionales</taxon>
        <taxon>Vibrionaceae</taxon>
        <taxon>Vibrio</taxon>
    </lineage>
</organism>
<gene>
    <name evidence="2" type="ORF">FOF44_15435</name>
</gene>
<protein>
    <submittedName>
        <fullName evidence="2">DUF4123 domain-containing protein</fullName>
    </submittedName>
</protein>
<evidence type="ECO:0000313" key="3">
    <source>
        <dbReference type="Proteomes" id="UP000319828"/>
    </source>
</evidence>
<dbReference type="Pfam" id="PF13503">
    <property type="entry name" value="DUF4123"/>
    <property type="match status" value="1"/>
</dbReference>
<accession>A0A557NYC4</accession>
<dbReference type="AlphaFoldDB" id="A0A557NYC4"/>
<dbReference type="EMBL" id="VMKJ01000042">
    <property type="protein sequence ID" value="TVO33398.1"/>
    <property type="molecule type" value="Genomic_DNA"/>
</dbReference>
<evidence type="ECO:0000259" key="1">
    <source>
        <dbReference type="Pfam" id="PF13503"/>
    </source>
</evidence>